<evidence type="ECO:0000256" key="1">
    <source>
        <dbReference type="ARBA" id="ARBA00004123"/>
    </source>
</evidence>
<name>A0A7I8J8M5_SPIIN</name>
<gene>
    <name evidence="11" type="ORF">SI7747_10012930</name>
</gene>
<feature type="region of interest" description="Disordered" evidence="9">
    <location>
        <begin position="70"/>
        <end position="105"/>
    </location>
</feature>
<dbReference type="PANTHER" id="PTHR45801">
    <property type="entry name" value="OS07G0101800 PROTEIN"/>
    <property type="match status" value="1"/>
</dbReference>
<keyword evidence="7" id="KW-0539">Nucleus</keyword>
<dbReference type="SUPFAM" id="SSF57667">
    <property type="entry name" value="beta-beta-alpha zinc fingers"/>
    <property type="match status" value="1"/>
</dbReference>
<dbReference type="Proteomes" id="UP001189122">
    <property type="component" value="Unassembled WGS sequence"/>
</dbReference>
<evidence type="ECO:0000313" key="12">
    <source>
        <dbReference type="Proteomes" id="UP001189122"/>
    </source>
</evidence>
<evidence type="ECO:0000256" key="6">
    <source>
        <dbReference type="ARBA" id="ARBA00023163"/>
    </source>
</evidence>
<dbReference type="AlphaFoldDB" id="A0A7I8J8M5"/>
<keyword evidence="2" id="KW-0479">Metal-binding</keyword>
<evidence type="ECO:0000259" key="10">
    <source>
        <dbReference type="PROSITE" id="PS50157"/>
    </source>
</evidence>
<keyword evidence="4" id="KW-0862">Zinc</keyword>
<evidence type="ECO:0000256" key="8">
    <source>
        <dbReference type="PROSITE-ProRule" id="PRU00042"/>
    </source>
</evidence>
<dbReference type="EMBL" id="LR743597">
    <property type="protein sequence ID" value="CAA2627277.1"/>
    <property type="molecule type" value="Genomic_DNA"/>
</dbReference>
<dbReference type="Gene3D" id="3.30.160.60">
    <property type="entry name" value="Classic Zinc Finger"/>
    <property type="match status" value="1"/>
</dbReference>
<sequence>MEGSIREEYCNSNYSAMPKEPWRNGSLGGPAGDCTPGNLFLGLSWPPRSYTCSFCKREFRSAQALGGHMNVHRRDRARLRESPPWEPPPCSNPDPIPNPKPNPNRVLLLNLNREPDATYEDVDPPATRMSSSPICSLSHRSSSTSNKSSSEAFTSDPRESKNRKIAKAHYAVSVEKDLSGKDPTCKVLKRKNGAGGLHSEIGITSAVKENLDLDLRLGYA</sequence>
<evidence type="ECO:0000256" key="2">
    <source>
        <dbReference type="ARBA" id="ARBA00022723"/>
    </source>
</evidence>
<feature type="compositionally biased region" description="Pro residues" evidence="9">
    <location>
        <begin position="84"/>
        <end position="102"/>
    </location>
</feature>
<dbReference type="GO" id="GO:0008270">
    <property type="term" value="F:zinc ion binding"/>
    <property type="evidence" value="ECO:0007669"/>
    <property type="project" value="UniProtKB-KW"/>
</dbReference>
<dbReference type="InterPro" id="IPR052426">
    <property type="entry name" value="Plant_dev_regulator"/>
</dbReference>
<evidence type="ECO:0000256" key="9">
    <source>
        <dbReference type="SAM" id="MobiDB-lite"/>
    </source>
</evidence>
<dbReference type="Pfam" id="PF13912">
    <property type="entry name" value="zf-C2H2_6"/>
    <property type="match status" value="1"/>
</dbReference>
<feature type="compositionally biased region" description="Low complexity" evidence="9">
    <location>
        <begin position="136"/>
        <end position="155"/>
    </location>
</feature>
<evidence type="ECO:0000256" key="4">
    <source>
        <dbReference type="ARBA" id="ARBA00022833"/>
    </source>
</evidence>
<keyword evidence="5" id="KW-0805">Transcription regulation</keyword>
<keyword evidence="12" id="KW-1185">Reference proteome</keyword>
<dbReference type="SMART" id="SM00355">
    <property type="entry name" value="ZnF_C2H2"/>
    <property type="match status" value="1"/>
</dbReference>
<dbReference type="GO" id="GO:0005634">
    <property type="term" value="C:nucleus"/>
    <property type="evidence" value="ECO:0007669"/>
    <property type="project" value="UniProtKB-SubCell"/>
</dbReference>
<feature type="region of interest" description="Disordered" evidence="9">
    <location>
        <begin position="117"/>
        <end position="164"/>
    </location>
</feature>
<evidence type="ECO:0000256" key="3">
    <source>
        <dbReference type="ARBA" id="ARBA00022771"/>
    </source>
</evidence>
<dbReference type="PANTHER" id="PTHR45801:SF110">
    <property type="entry name" value="TRANSCRIPTIONAL REGULATOR SUPERMAN"/>
    <property type="match status" value="1"/>
</dbReference>
<dbReference type="PROSITE" id="PS00028">
    <property type="entry name" value="ZINC_FINGER_C2H2_1"/>
    <property type="match status" value="1"/>
</dbReference>
<dbReference type="EMBL" id="CACRZD030000010">
    <property type="protein sequence ID" value="CAA6666537.1"/>
    <property type="molecule type" value="Genomic_DNA"/>
</dbReference>
<accession>A0A7I8J8M5</accession>
<keyword evidence="3 8" id="KW-0863">Zinc-finger</keyword>
<evidence type="ECO:0000256" key="5">
    <source>
        <dbReference type="ARBA" id="ARBA00023015"/>
    </source>
</evidence>
<protein>
    <recommendedName>
        <fullName evidence="10">C2H2-type domain-containing protein</fullName>
    </recommendedName>
</protein>
<dbReference type="InterPro" id="IPR013087">
    <property type="entry name" value="Znf_C2H2_type"/>
</dbReference>
<dbReference type="PROSITE" id="PS50157">
    <property type="entry name" value="ZINC_FINGER_C2H2_2"/>
    <property type="match status" value="1"/>
</dbReference>
<keyword evidence="6" id="KW-0804">Transcription</keyword>
<dbReference type="InterPro" id="IPR036236">
    <property type="entry name" value="Znf_C2H2_sf"/>
</dbReference>
<reference evidence="11 12" key="1">
    <citation type="submission" date="2019-12" db="EMBL/GenBank/DDBJ databases">
        <authorList>
            <person name="Scholz U."/>
            <person name="Mascher M."/>
            <person name="Fiebig A."/>
        </authorList>
    </citation>
    <scope>NUCLEOTIDE SEQUENCE</scope>
</reference>
<comment type="subcellular location">
    <subcellularLocation>
        <location evidence="1">Nucleus</location>
    </subcellularLocation>
</comment>
<proteinExistence type="predicted"/>
<feature type="domain" description="C2H2-type" evidence="10">
    <location>
        <begin position="50"/>
        <end position="77"/>
    </location>
</feature>
<evidence type="ECO:0000313" key="11">
    <source>
        <dbReference type="EMBL" id="CAA2627277.1"/>
    </source>
</evidence>
<evidence type="ECO:0000256" key="7">
    <source>
        <dbReference type="ARBA" id="ARBA00023242"/>
    </source>
</evidence>
<organism evidence="11">
    <name type="scientific">Spirodela intermedia</name>
    <name type="common">Intermediate duckweed</name>
    <dbReference type="NCBI Taxonomy" id="51605"/>
    <lineage>
        <taxon>Eukaryota</taxon>
        <taxon>Viridiplantae</taxon>
        <taxon>Streptophyta</taxon>
        <taxon>Embryophyta</taxon>
        <taxon>Tracheophyta</taxon>
        <taxon>Spermatophyta</taxon>
        <taxon>Magnoliopsida</taxon>
        <taxon>Liliopsida</taxon>
        <taxon>Araceae</taxon>
        <taxon>Lemnoideae</taxon>
        <taxon>Spirodela</taxon>
    </lineage>
</organism>